<dbReference type="EMBL" id="JPWU03000835">
    <property type="protein sequence ID" value="KAG2506186.1"/>
    <property type="molecule type" value="Genomic_DNA"/>
</dbReference>
<dbReference type="Proteomes" id="UP000792063">
    <property type="component" value="Unassembled WGS sequence"/>
</dbReference>
<dbReference type="EMBL" id="MBDN02000762">
    <property type="protein sequence ID" value="RLN73437.1"/>
    <property type="molecule type" value="Genomic_DNA"/>
</dbReference>
<accession>A0A3R7MPE6</accession>
<keyword evidence="7" id="KW-1185">Reference proteome</keyword>
<dbReference type="Proteomes" id="UP000285624">
    <property type="component" value="Unassembled WGS sequence"/>
</dbReference>
<proteinExistence type="predicted"/>
<sequence>MRSLVPLVACAALLIASTSAGGYSSTATKSSTGLADKGDSYLDAVDSAKTNNYNFEYVDNSDTSERDTLGDTVVAGKATDATASPNVVTLSPELKQESGLSDMESSSDGDTMATKGSPPEALSPETEAPSVETKATDAPASLDMIATKGSPPEVLSPETEAPSVETKATDAPESSDTPQATSQTTDSNSEWTPAPQSTDAPESTV</sequence>
<feature type="chain" id="PRO_5036092514" description="RxLR effector protein" evidence="2">
    <location>
        <begin position="21"/>
        <end position="205"/>
    </location>
</feature>
<name>A0A3R7MPE6_9STRA</name>
<keyword evidence="2" id="KW-0732">Signal</keyword>
<evidence type="ECO:0000256" key="2">
    <source>
        <dbReference type="SAM" id="SignalP"/>
    </source>
</evidence>
<evidence type="ECO:0000313" key="8">
    <source>
        <dbReference type="Proteomes" id="UP000285883"/>
    </source>
</evidence>
<evidence type="ECO:0000313" key="3">
    <source>
        <dbReference type="EMBL" id="KAG2504637.1"/>
    </source>
</evidence>
<dbReference type="EMBL" id="MAYM02001427">
    <property type="protein sequence ID" value="RLN20150.1"/>
    <property type="molecule type" value="Genomic_DNA"/>
</dbReference>
<evidence type="ECO:0000256" key="1">
    <source>
        <dbReference type="SAM" id="MobiDB-lite"/>
    </source>
</evidence>
<evidence type="ECO:0000313" key="6">
    <source>
        <dbReference type="EMBL" id="RLN73437.1"/>
    </source>
</evidence>
<protein>
    <recommendedName>
        <fullName evidence="9">RxLR effector protein</fullName>
    </recommendedName>
</protein>
<dbReference type="STRING" id="325452.A0A3R7MPE6"/>
<gene>
    <name evidence="5" type="ORF">BBI17_004882</name>
    <name evidence="6" type="ORF">BBO99_00009408</name>
    <name evidence="3" type="ORF">JM16_009327</name>
    <name evidence="4" type="ORF">JM18_009429</name>
</gene>
<organism evidence="5 8">
    <name type="scientific">Phytophthora kernoviae</name>
    <dbReference type="NCBI Taxonomy" id="325452"/>
    <lineage>
        <taxon>Eukaryota</taxon>
        <taxon>Sar</taxon>
        <taxon>Stramenopiles</taxon>
        <taxon>Oomycota</taxon>
        <taxon>Peronosporomycetes</taxon>
        <taxon>Peronosporales</taxon>
        <taxon>Peronosporaceae</taxon>
        <taxon>Phytophthora</taxon>
    </lineage>
</organism>
<feature type="signal peptide" evidence="2">
    <location>
        <begin position="1"/>
        <end position="20"/>
    </location>
</feature>
<dbReference type="Proteomes" id="UP000285883">
    <property type="component" value="Unassembled WGS sequence"/>
</dbReference>
<reference evidence="3" key="3">
    <citation type="submission" date="2020-06" db="EMBL/GenBank/DDBJ databases">
        <authorList>
            <person name="Studholme D.J."/>
        </authorList>
    </citation>
    <scope>NUCLEOTIDE SEQUENCE</scope>
    <source>
        <strain evidence="3">NZFS 2646</strain>
        <strain evidence="4">NZFS 3630</strain>
    </source>
</reference>
<feature type="compositionally biased region" description="Polar residues" evidence="1">
    <location>
        <begin position="172"/>
        <end position="205"/>
    </location>
</feature>
<feature type="region of interest" description="Disordered" evidence="1">
    <location>
        <begin position="84"/>
        <end position="205"/>
    </location>
</feature>
<reference evidence="3" key="1">
    <citation type="journal article" date="2015" name="Genom Data">
        <title>Genome sequences of six Phytophthora species associated with forests in New Zealand.</title>
        <authorList>
            <person name="Studholme D.J."/>
            <person name="McDougal R.L."/>
            <person name="Sambles C."/>
            <person name="Hansen E."/>
            <person name="Hardy G."/>
            <person name="Grant M."/>
            <person name="Ganley R.J."/>
            <person name="Williams N.M."/>
        </authorList>
    </citation>
    <scope>NUCLEOTIDE SEQUENCE</scope>
    <source>
        <strain evidence="3">NZFS 2646</strain>
        <strain evidence="4">NZFS 3630</strain>
    </source>
</reference>
<evidence type="ECO:0008006" key="9">
    <source>
        <dbReference type="Google" id="ProtNLM"/>
    </source>
</evidence>
<dbReference type="Proteomes" id="UP000785171">
    <property type="component" value="Unassembled WGS sequence"/>
</dbReference>
<comment type="caution">
    <text evidence="5">The sequence shown here is derived from an EMBL/GenBank/DDBJ whole genome shotgun (WGS) entry which is preliminary data.</text>
</comment>
<evidence type="ECO:0000313" key="5">
    <source>
        <dbReference type="EMBL" id="RLN20150.1"/>
    </source>
</evidence>
<dbReference type="AlphaFoldDB" id="A0A3R7MPE6"/>
<dbReference type="EMBL" id="JPWV03000781">
    <property type="protein sequence ID" value="KAG2504637.1"/>
    <property type="molecule type" value="Genomic_DNA"/>
</dbReference>
<evidence type="ECO:0000313" key="4">
    <source>
        <dbReference type="EMBL" id="KAG2506186.1"/>
    </source>
</evidence>
<evidence type="ECO:0000313" key="7">
    <source>
        <dbReference type="Proteomes" id="UP000285624"/>
    </source>
</evidence>
<reference evidence="7 8" key="2">
    <citation type="submission" date="2018-07" db="EMBL/GenBank/DDBJ databases">
        <title>Genome sequencing of oomycete isolates from Chile give support for New Zealand origin for Phytophthora kernoviae and make available the first Nothophytophthora sp. genome.</title>
        <authorList>
            <person name="Studholme D.J."/>
            <person name="Sanfuentes E."/>
            <person name="Panda P."/>
            <person name="Hill R."/>
            <person name="Sambles C."/>
            <person name="Grant M."/>
            <person name="Williams N.M."/>
            <person name="Mcdougal R.L."/>
        </authorList>
    </citation>
    <scope>NUCLEOTIDE SEQUENCE [LARGE SCALE GENOMIC DNA]</scope>
    <source>
        <strain evidence="5">Chile2</strain>
        <strain evidence="6">Chile4</strain>
    </source>
</reference>